<organism evidence="4 5">
    <name type="scientific">Mya arenaria</name>
    <name type="common">Soft-shell clam</name>
    <dbReference type="NCBI Taxonomy" id="6604"/>
    <lineage>
        <taxon>Eukaryota</taxon>
        <taxon>Metazoa</taxon>
        <taxon>Spiralia</taxon>
        <taxon>Lophotrochozoa</taxon>
        <taxon>Mollusca</taxon>
        <taxon>Bivalvia</taxon>
        <taxon>Autobranchia</taxon>
        <taxon>Heteroconchia</taxon>
        <taxon>Euheterodonta</taxon>
        <taxon>Imparidentia</taxon>
        <taxon>Neoheterodontei</taxon>
        <taxon>Myida</taxon>
        <taxon>Myoidea</taxon>
        <taxon>Myidae</taxon>
        <taxon>Mya</taxon>
    </lineage>
</organism>
<dbReference type="CDD" id="cd22677">
    <property type="entry name" value="FHA_Kanadaptin"/>
    <property type="match status" value="1"/>
</dbReference>
<dbReference type="InterPro" id="IPR000253">
    <property type="entry name" value="FHA_dom"/>
</dbReference>
<dbReference type="InterPro" id="IPR008984">
    <property type="entry name" value="SMAD_FHA_dom_sf"/>
</dbReference>
<sequence length="728" mass="81537">MSAVTDDTDENTKEEKPPTAPEFKAPTFRLPVKKKIKSSTEADKAFNPQPPAPVPENDDKSKIDAEQSETNSSDSTSETNKAPSAPKVDNKPALPPAERQHQSNHAAVPYTEPIWGSACKEKFSFEVIKNGAVIDNVDLTTQNFHVVGRLPSCDIPMEHPSLSRHHAVIQYSGGSADFAQGWYLYDLDSTHGTWINKNKVPPSTFHRLHVDYVLKFGGSTRLFILQGPDSDRQEESELSVKEMKEQRDKQQKEAEVLRQAEIDESERKAELNRQREEQKGCSWGIDENDPEEEEEEESAVNPFAELEAENEYLYINDPKKALNHYFEREGLELPEYEFHEAGYGKWKCTVELPIDGPNGEPVIAEVVVSGKKKEGVIACALEACRTLDRHGELRKSAQESRKRKGKNWEDDDFYDSDEDTFLDRTGAIEKKRELRKKKVGKSEQQTTETYDSLLEKHTSVAEEIQSIEAKLEQAKAQAAAMDSDDVDALDAYMSAIKSGMMDTKTKMKLKTQLMELKQQEQRLRKLVNLAKPATLPEVSVMKPDLKKSVLTAQVGKMKGPSAGKVVRKPVTSIAKKEQMLKESEDESEEEEEESMDIETSAVEKTNQVKETNKSAPKNASVKTPEAPKLIETINVNIKEKIPSVASASKKKGPSMPLSAVLEKLQEEADRAENSTGKRKSDSNRNLEGGKKLKGDNDYSTEDPDYAVWLPPENQSGDGKTHLNEKLGY</sequence>
<feature type="compositionally biased region" description="Basic and acidic residues" evidence="2">
    <location>
        <begin position="266"/>
        <end position="279"/>
    </location>
</feature>
<feature type="region of interest" description="Disordered" evidence="2">
    <location>
        <begin position="557"/>
        <end position="728"/>
    </location>
</feature>
<dbReference type="Pfam" id="PF00498">
    <property type="entry name" value="FHA"/>
    <property type="match status" value="1"/>
</dbReference>
<dbReference type="Gene3D" id="2.60.200.20">
    <property type="match status" value="1"/>
</dbReference>
<dbReference type="SUPFAM" id="SSF49879">
    <property type="entry name" value="SMAD/FHA domain"/>
    <property type="match status" value="1"/>
</dbReference>
<feature type="coiled-coil region" evidence="1">
    <location>
        <begin position="457"/>
        <end position="529"/>
    </location>
</feature>
<dbReference type="SMART" id="SM00240">
    <property type="entry name" value="FHA"/>
    <property type="match status" value="1"/>
</dbReference>
<accession>A0ABY7E807</accession>
<dbReference type="Proteomes" id="UP001164746">
    <property type="component" value="Chromosome 5"/>
</dbReference>
<dbReference type="InterPro" id="IPR050923">
    <property type="entry name" value="Cell_Proc_Reg/RNA_Proc"/>
</dbReference>
<feature type="compositionally biased region" description="Basic and acidic residues" evidence="2">
    <location>
        <begin position="229"/>
        <end position="253"/>
    </location>
</feature>
<reference evidence="4" key="1">
    <citation type="submission" date="2022-11" db="EMBL/GenBank/DDBJ databases">
        <title>Centuries of genome instability and evolution in soft-shell clam transmissible cancer (bioRxiv).</title>
        <authorList>
            <person name="Hart S.F.M."/>
            <person name="Yonemitsu M.A."/>
            <person name="Giersch R.M."/>
            <person name="Beal B.F."/>
            <person name="Arriagada G."/>
            <person name="Davis B.W."/>
            <person name="Ostrander E.A."/>
            <person name="Goff S.P."/>
            <person name="Metzger M.J."/>
        </authorList>
    </citation>
    <scope>NUCLEOTIDE SEQUENCE</scope>
    <source>
        <strain evidence="4">MELC-2E11</strain>
        <tissue evidence="4">Siphon/mantle</tissue>
    </source>
</reference>
<evidence type="ECO:0000313" key="5">
    <source>
        <dbReference type="Proteomes" id="UP001164746"/>
    </source>
</evidence>
<feature type="compositionally biased region" description="Low complexity" evidence="2">
    <location>
        <begin position="68"/>
        <end position="80"/>
    </location>
</feature>
<feature type="compositionally biased region" description="Basic and acidic residues" evidence="2">
    <location>
        <begin position="678"/>
        <end position="696"/>
    </location>
</feature>
<keyword evidence="1" id="KW-0175">Coiled coil</keyword>
<name>A0ABY7E807_MYAAR</name>
<dbReference type="EMBL" id="CP111016">
    <property type="protein sequence ID" value="WAR04696.1"/>
    <property type="molecule type" value="Genomic_DNA"/>
</dbReference>
<proteinExistence type="predicted"/>
<dbReference type="PROSITE" id="PS50006">
    <property type="entry name" value="FHA_DOMAIN"/>
    <property type="match status" value="1"/>
</dbReference>
<feature type="domain" description="FHA" evidence="3">
    <location>
        <begin position="145"/>
        <end position="200"/>
    </location>
</feature>
<feature type="compositionally biased region" description="Acidic residues" evidence="2">
    <location>
        <begin position="583"/>
        <end position="596"/>
    </location>
</feature>
<evidence type="ECO:0000259" key="3">
    <source>
        <dbReference type="PROSITE" id="PS50006"/>
    </source>
</evidence>
<feature type="compositionally biased region" description="Basic and acidic residues" evidence="2">
    <location>
        <begin position="718"/>
        <end position="728"/>
    </location>
</feature>
<feature type="region of interest" description="Disordered" evidence="2">
    <location>
        <begin position="227"/>
        <end position="253"/>
    </location>
</feature>
<evidence type="ECO:0000313" key="4">
    <source>
        <dbReference type="EMBL" id="WAR04696.1"/>
    </source>
</evidence>
<evidence type="ECO:0000256" key="2">
    <source>
        <dbReference type="SAM" id="MobiDB-lite"/>
    </source>
</evidence>
<feature type="region of interest" description="Disordered" evidence="2">
    <location>
        <begin position="1"/>
        <end position="105"/>
    </location>
</feature>
<keyword evidence="5" id="KW-1185">Reference proteome</keyword>
<dbReference type="PANTHER" id="PTHR23308">
    <property type="entry name" value="NUCLEAR INHIBITOR OF PROTEIN PHOSPHATASE-1"/>
    <property type="match status" value="1"/>
</dbReference>
<evidence type="ECO:0000256" key="1">
    <source>
        <dbReference type="SAM" id="Coils"/>
    </source>
</evidence>
<protein>
    <submittedName>
        <fullName evidence="4">NADAP-like protein</fullName>
    </submittedName>
</protein>
<feature type="compositionally biased region" description="Acidic residues" evidence="2">
    <location>
        <begin position="286"/>
        <end position="298"/>
    </location>
</feature>
<feature type="region of interest" description="Disordered" evidence="2">
    <location>
        <begin position="266"/>
        <end position="299"/>
    </location>
</feature>
<gene>
    <name evidence="4" type="ORF">MAR_020065</name>
</gene>
<dbReference type="CDD" id="cd19856">
    <property type="entry name" value="DSRM_Kanadaptin"/>
    <property type="match status" value="1"/>
</dbReference>
<feature type="compositionally biased region" description="Basic and acidic residues" evidence="2">
    <location>
        <begin position="663"/>
        <end position="672"/>
    </location>
</feature>